<dbReference type="PANTHER" id="PTHR10098">
    <property type="entry name" value="RAPSYN-RELATED"/>
    <property type="match status" value="1"/>
</dbReference>
<feature type="domain" description="CHAT" evidence="1">
    <location>
        <begin position="3"/>
        <end position="196"/>
    </location>
</feature>
<evidence type="ECO:0000313" key="2">
    <source>
        <dbReference type="EMBL" id="ASC70046.1"/>
    </source>
</evidence>
<organism evidence="2 3">
    <name type="scientific">Halomicronema hongdechloris C2206</name>
    <dbReference type="NCBI Taxonomy" id="1641165"/>
    <lineage>
        <taxon>Bacteria</taxon>
        <taxon>Bacillati</taxon>
        <taxon>Cyanobacteriota</taxon>
        <taxon>Cyanophyceae</taxon>
        <taxon>Nodosilineales</taxon>
        <taxon>Nodosilineaceae</taxon>
        <taxon>Halomicronema</taxon>
    </lineage>
</organism>
<dbReference type="Pfam" id="PF12770">
    <property type="entry name" value="CHAT"/>
    <property type="match status" value="1"/>
</dbReference>
<accession>A0A1Z3HIF5</accession>
<dbReference type="PANTHER" id="PTHR10098:SF108">
    <property type="entry name" value="TETRATRICOPEPTIDE REPEAT PROTEIN 28"/>
    <property type="match status" value="1"/>
</dbReference>
<reference evidence="2 3" key="1">
    <citation type="journal article" date="2016" name="Biochim. Biophys. Acta">
        <title>Characterization of red-shifted phycobilisomes isolated from the chlorophyll f-containing cyanobacterium Halomicronema hongdechloris.</title>
        <authorList>
            <person name="Li Y."/>
            <person name="Lin Y."/>
            <person name="Garvey C.J."/>
            <person name="Birch D."/>
            <person name="Corkery R.W."/>
            <person name="Loughlin P.C."/>
            <person name="Scheer H."/>
            <person name="Willows R.D."/>
            <person name="Chen M."/>
        </authorList>
    </citation>
    <scope>NUCLEOTIDE SEQUENCE [LARGE SCALE GENOMIC DNA]</scope>
    <source>
        <strain evidence="2 3">C2206</strain>
    </source>
</reference>
<dbReference type="EMBL" id="CP021983">
    <property type="protein sequence ID" value="ASC70046.1"/>
    <property type="molecule type" value="Genomic_DNA"/>
</dbReference>
<proteinExistence type="predicted"/>
<evidence type="ECO:0000259" key="1">
    <source>
        <dbReference type="Pfam" id="PF12770"/>
    </source>
</evidence>
<protein>
    <submittedName>
        <fullName evidence="2">TPR repeat family protein</fullName>
    </submittedName>
</protein>
<evidence type="ECO:0000313" key="3">
    <source>
        <dbReference type="Proteomes" id="UP000191901"/>
    </source>
</evidence>
<name>A0A1Z3HIF5_9CYAN</name>
<dbReference type="InterPro" id="IPR024983">
    <property type="entry name" value="CHAT_dom"/>
</dbReference>
<dbReference type="KEGG" id="hhg:XM38_009760"/>
<gene>
    <name evidence="2" type="ORF">XM38_009760</name>
</gene>
<sequence>MEDTATENALKQVQAPRILHIATHGFFLEDHPISVAEERRGLSLAAADGLRALPRLTAPVENPLLRSGLALAGFNTRRSGDEDGVFTALEAANLNLFGTQLVVLSACDTGLGDIANGEGVYGLRRAFAIAGAESQLMSLWQVSDFGTQSLMARYYEKLMAGMGRSEALRAVQLEMIREGGRYSRPYYWAAFILAGDWRPL</sequence>
<dbReference type="STRING" id="1641165.XM38_04445"/>
<dbReference type="Proteomes" id="UP000191901">
    <property type="component" value="Chromosome"/>
</dbReference>
<dbReference type="AlphaFoldDB" id="A0A1Z3HIF5"/>
<keyword evidence="3" id="KW-1185">Reference proteome</keyword>